<dbReference type="InterPro" id="IPR055342">
    <property type="entry name" value="MreC_beta-barrel_core"/>
</dbReference>
<feature type="transmembrane region" description="Helical" evidence="6">
    <location>
        <begin position="12"/>
        <end position="29"/>
    </location>
</feature>
<dbReference type="InterPro" id="IPR042175">
    <property type="entry name" value="Cell/Rod_MreC_2"/>
</dbReference>
<comment type="function">
    <text evidence="5">Involved in formation and maintenance of cell shape.</text>
</comment>
<dbReference type="GO" id="GO:0005886">
    <property type="term" value="C:plasma membrane"/>
    <property type="evidence" value="ECO:0007669"/>
    <property type="project" value="TreeGrafter"/>
</dbReference>
<proteinExistence type="inferred from homology"/>
<dbReference type="Gene3D" id="2.40.10.350">
    <property type="entry name" value="Rod shape-determining protein MreC, domain 2"/>
    <property type="match status" value="1"/>
</dbReference>
<evidence type="ECO:0000256" key="5">
    <source>
        <dbReference type="PIRNR" id="PIRNR038471"/>
    </source>
</evidence>
<keyword evidence="6" id="KW-0472">Membrane</keyword>
<accession>A0AAP2DA14</accession>
<evidence type="ECO:0000256" key="6">
    <source>
        <dbReference type="SAM" id="Phobius"/>
    </source>
</evidence>
<dbReference type="Pfam" id="PF04085">
    <property type="entry name" value="MreC"/>
    <property type="match status" value="1"/>
</dbReference>
<reference evidence="8 9" key="1">
    <citation type="submission" date="2021-05" db="EMBL/GenBank/DDBJ databases">
        <title>A Polyphasic approach of four new species of the genus Ohtaekwangia: Ohtaekwangia histidinii sp. nov., Ohtaekwangia cretensis sp. nov., Ohtaekwangia indiensis sp. nov., Ohtaekwangia reichenbachii sp. nov. from diverse environment.</title>
        <authorList>
            <person name="Octaviana S."/>
        </authorList>
    </citation>
    <scope>NUCLEOTIDE SEQUENCE [LARGE SCALE GENOMIC DNA]</scope>
    <source>
        <strain evidence="8 9">PWU37</strain>
    </source>
</reference>
<protein>
    <recommendedName>
        <fullName evidence="2 5">Cell shape-determining protein MreC</fullName>
    </recommendedName>
    <alternativeName>
        <fullName evidence="4 5">Cell shape protein MreC</fullName>
    </alternativeName>
</protein>
<evidence type="ECO:0000256" key="4">
    <source>
        <dbReference type="ARBA" id="ARBA00032089"/>
    </source>
</evidence>
<dbReference type="EMBL" id="JAHESC010000014">
    <property type="protein sequence ID" value="MBT1687221.1"/>
    <property type="molecule type" value="Genomic_DNA"/>
</dbReference>
<evidence type="ECO:0000313" key="8">
    <source>
        <dbReference type="EMBL" id="MBT1687221.1"/>
    </source>
</evidence>
<evidence type="ECO:0000256" key="3">
    <source>
        <dbReference type="ARBA" id="ARBA00022960"/>
    </source>
</evidence>
<comment type="caution">
    <text evidence="8">The sequence shown here is derived from an EMBL/GenBank/DDBJ whole genome shotgun (WGS) entry which is preliminary data.</text>
</comment>
<evidence type="ECO:0000313" key="9">
    <source>
        <dbReference type="Proteomes" id="UP001319180"/>
    </source>
</evidence>
<evidence type="ECO:0000259" key="7">
    <source>
        <dbReference type="Pfam" id="PF04085"/>
    </source>
</evidence>
<keyword evidence="6" id="KW-1133">Transmembrane helix</keyword>
<comment type="similarity">
    <text evidence="1 5">Belongs to the MreC family.</text>
</comment>
<dbReference type="PANTHER" id="PTHR34138:SF1">
    <property type="entry name" value="CELL SHAPE-DETERMINING PROTEIN MREC"/>
    <property type="match status" value="1"/>
</dbReference>
<organism evidence="8 9">
    <name type="scientific">Dawidia soli</name>
    <dbReference type="NCBI Taxonomy" id="2782352"/>
    <lineage>
        <taxon>Bacteria</taxon>
        <taxon>Pseudomonadati</taxon>
        <taxon>Bacteroidota</taxon>
        <taxon>Cytophagia</taxon>
        <taxon>Cytophagales</taxon>
        <taxon>Chryseotaleaceae</taxon>
        <taxon>Dawidia</taxon>
    </lineage>
</organism>
<evidence type="ECO:0000256" key="2">
    <source>
        <dbReference type="ARBA" id="ARBA00013855"/>
    </source>
</evidence>
<evidence type="ECO:0000256" key="1">
    <source>
        <dbReference type="ARBA" id="ARBA00009369"/>
    </source>
</evidence>
<sequence length="288" mass="32236">MERLFYFIYQYRAFFTFLVLEVFCFWLVVKNNEYQGTQFFNSSNTLVASVNGFSQSVRDYFLLSNVNATLSSENATLRRQLEAYHQQTYLADSVAAPPVADSTGRIDSSRIKRFDFVSAKVVNNHVDLTKNFITINKGRDAGIEPGMAVISPLGAVGKVKLVSEHYGVVTSLLHIDVMVSSVLKRTGHFGSVQWDGRDPGVIRFNFIPRHVKPLVGDTVVTSGFNSVFPEGIMIGTVSEVNLSNEALTYDLRVKLSQDFRKLSFLTVVKSVYKSEQDSLEQVVNAMAK</sequence>
<name>A0AAP2DA14_9BACT</name>
<dbReference type="Gene3D" id="2.40.10.340">
    <property type="entry name" value="Rod shape-determining protein MreC, domain 1"/>
    <property type="match status" value="1"/>
</dbReference>
<dbReference type="InterPro" id="IPR007221">
    <property type="entry name" value="MreC"/>
</dbReference>
<keyword evidence="6" id="KW-0812">Transmembrane</keyword>
<dbReference type="GO" id="GO:0008360">
    <property type="term" value="P:regulation of cell shape"/>
    <property type="evidence" value="ECO:0007669"/>
    <property type="project" value="UniProtKB-KW"/>
</dbReference>
<dbReference type="AlphaFoldDB" id="A0AAP2DA14"/>
<dbReference type="PIRSF" id="PIRSF038471">
    <property type="entry name" value="MreC"/>
    <property type="match status" value="1"/>
</dbReference>
<keyword evidence="3 5" id="KW-0133">Cell shape</keyword>
<gene>
    <name evidence="8" type="primary">mreC</name>
    <name evidence="8" type="ORF">KK078_11670</name>
</gene>
<dbReference type="PANTHER" id="PTHR34138">
    <property type="entry name" value="CELL SHAPE-DETERMINING PROTEIN MREC"/>
    <property type="match status" value="1"/>
</dbReference>
<keyword evidence="9" id="KW-1185">Reference proteome</keyword>
<dbReference type="RefSeq" id="WP_254090452.1">
    <property type="nucleotide sequence ID" value="NZ_JAHESC010000014.1"/>
</dbReference>
<dbReference type="NCBIfam" id="NF010532">
    <property type="entry name" value="PRK13922.9-3"/>
    <property type="match status" value="1"/>
</dbReference>
<feature type="domain" description="Rod shape-determining protein MreC beta-barrel core" evidence="7">
    <location>
        <begin position="121"/>
        <end position="269"/>
    </location>
</feature>
<dbReference type="Proteomes" id="UP001319180">
    <property type="component" value="Unassembled WGS sequence"/>
</dbReference>
<dbReference type="InterPro" id="IPR042177">
    <property type="entry name" value="Cell/Rod_1"/>
</dbReference>